<comment type="cofactor">
    <cofactor evidence="1 12">
        <name>Mg(2+)</name>
        <dbReference type="ChEBI" id="CHEBI:18420"/>
    </cofactor>
</comment>
<evidence type="ECO:0000259" key="16">
    <source>
        <dbReference type="Pfam" id="PF02896"/>
    </source>
</evidence>
<evidence type="ECO:0000256" key="11">
    <source>
        <dbReference type="ARBA" id="ARBA00047700"/>
    </source>
</evidence>
<comment type="caution">
    <text evidence="17">The sequence shown here is derived from an EMBL/GenBank/DDBJ whole genome shotgun (WGS) entry which is preliminary data.</text>
</comment>
<dbReference type="Gene3D" id="3.30.1490.20">
    <property type="entry name" value="ATP-grasp fold, A domain"/>
    <property type="match status" value="1"/>
</dbReference>
<dbReference type="Gene3D" id="3.50.30.10">
    <property type="entry name" value="Phosphohistidine domain"/>
    <property type="match status" value="1"/>
</dbReference>
<dbReference type="InterPro" id="IPR036637">
    <property type="entry name" value="Phosphohistidine_dom_sf"/>
</dbReference>
<dbReference type="SUPFAM" id="SSF51621">
    <property type="entry name" value="Phosphoenolpyruvate/pyruvate domain"/>
    <property type="match status" value="1"/>
</dbReference>
<dbReference type="InterPro" id="IPR006319">
    <property type="entry name" value="PEP_synth"/>
</dbReference>
<dbReference type="GO" id="GO:0046872">
    <property type="term" value="F:metal ion binding"/>
    <property type="evidence" value="ECO:0007669"/>
    <property type="project" value="UniProtKB-KW"/>
</dbReference>
<dbReference type="Gene3D" id="3.20.20.60">
    <property type="entry name" value="Phosphoenolpyruvate-binding domains"/>
    <property type="match status" value="1"/>
</dbReference>
<dbReference type="FunFam" id="3.30.1490.20:FF:000010">
    <property type="entry name" value="Phosphoenolpyruvate synthase"/>
    <property type="match status" value="1"/>
</dbReference>
<comment type="catalytic activity">
    <reaction evidence="11 12">
        <text>pyruvate + ATP + H2O = phosphoenolpyruvate + AMP + phosphate + 2 H(+)</text>
        <dbReference type="Rhea" id="RHEA:11364"/>
        <dbReference type="ChEBI" id="CHEBI:15361"/>
        <dbReference type="ChEBI" id="CHEBI:15377"/>
        <dbReference type="ChEBI" id="CHEBI:15378"/>
        <dbReference type="ChEBI" id="CHEBI:30616"/>
        <dbReference type="ChEBI" id="CHEBI:43474"/>
        <dbReference type="ChEBI" id="CHEBI:58702"/>
        <dbReference type="ChEBI" id="CHEBI:456215"/>
        <dbReference type="EC" id="2.7.9.2"/>
    </reaction>
</comment>
<dbReference type="EC" id="2.7.9.2" evidence="12"/>
<reference evidence="17 18" key="1">
    <citation type="journal article" date="2019" name="Int. J. Syst. Evol. Microbiol.">
        <title>The Global Catalogue of Microorganisms (GCM) 10K type strain sequencing project: providing services to taxonomists for standard genome sequencing and annotation.</title>
        <authorList>
            <consortium name="The Broad Institute Genomics Platform"/>
            <consortium name="The Broad Institute Genome Sequencing Center for Infectious Disease"/>
            <person name="Wu L."/>
            <person name="Ma J."/>
        </authorList>
    </citation>
    <scope>NUCLEOTIDE SEQUENCE [LARGE SCALE GENOMIC DNA]</scope>
    <source>
        <strain evidence="17 18">LMG 29247</strain>
    </source>
</reference>
<feature type="domain" description="PEP-utilising enzyme C-terminal" evidence="16">
    <location>
        <begin position="480"/>
        <end position="770"/>
    </location>
</feature>
<dbReference type="InterPro" id="IPR040442">
    <property type="entry name" value="Pyrv_kinase-like_dom_sf"/>
</dbReference>
<dbReference type="GO" id="GO:0008986">
    <property type="term" value="F:pyruvate, water dikinase activity"/>
    <property type="evidence" value="ECO:0007669"/>
    <property type="project" value="UniProtKB-EC"/>
</dbReference>
<evidence type="ECO:0000256" key="6">
    <source>
        <dbReference type="ARBA" id="ARBA00022723"/>
    </source>
</evidence>
<dbReference type="PANTHER" id="PTHR43030">
    <property type="entry name" value="PHOSPHOENOLPYRUVATE SYNTHASE"/>
    <property type="match status" value="1"/>
</dbReference>
<dbReference type="InterPro" id="IPR000121">
    <property type="entry name" value="PEP_util_C"/>
</dbReference>
<dbReference type="Gene3D" id="3.30.470.20">
    <property type="entry name" value="ATP-grasp fold, B domain"/>
    <property type="match status" value="1"/>
</dbReference>
<dbReference type="InterPro" id="IPR002192">
    <property type="entry name" value="PPDK_AMP/ATP-bd"/>
</dbReference>
<feature type="region of interest" description="Disordered" evidence="13">
    <location>
        <begin position="461"/>
        <end position="482"/>
    </location>
</feature>
<dbReference type="Proteomes" id="UP001596383">
    <property type="component" value="Unassembled WGS sequence"/>
</dbReference>
<feature type="region of interest" description="Disordered" evidence="13">
    <location>
        <begin position="313"/>
        <end position="368"/>
    </location>
</feature>
<evidence type="ECO:0000256" key="5">
    <source>
        <dbReference type="ARBA" id="ARBA00022679"/>
    </source>
</evidence>
<dbReference type="AlphaFoldDB" id="A0ABD5T037"/>
<feature type="domain" description="Pyruvate phosphate dikinase AMP/ATP-binding" evidence="15">
    <location>
        <begin position="15"/>
        <end position="318"/>
    </location>
</feature>
<evidence type="ECO:0000256" key="2">
    <source>
        <dbReference type="ARBA" id="ARBA00002988"/>
    </source>
</evidence>
<evidence type="ECO:0000259" key="14">
    <source>
        <dbReference type="Pfam" id="PF00391"/>
    </source>
</evidence>
<protein>
    <recommendedName>
        <fullName evidence="12">Phosphoenolpyruvate synthase</fullName>
        <shortName evidence="12">PEP synthase</shortName>
        <ecNumber evidence="12">2.7.9.2</ecNumber>
    </recommendedName>
    <alternativeName>
        <fullName evidence="12">Pyruvate, water dikinase</fullName>
    </alternativeName>
</protein>
<dbReference type="SUPFAM" id="SSF56059">
    <property type="entry name" value="Glutathione synthetase ATP-binding domain-like"/>
    <property type="match status" value="1"/>
</dbReference>
<dbReference type="EMBL" id="JBHSWV010000777">
    <property type="protein sequence ID" value="MFC6769566.1"/>
    <property type="molecule type" value="Genomic_DNA"/>
</dbReference>
<keyword evidence="5 12" id="KW-0808">Transferase</keyword>
<dbReference type="InterPro" id="IPR008279">
    <property type="entry name" value="PEP-util_enz_mobile_dom"/>
</dbReference>
<dbReference type="PROSITE" id="PS00370">
    <property type="entry name" value="PEP_ENZYMES_PHOS_SITE"/>
    <property type="match status" value="1"/>
</dbReference>
<comment type="pathway">
    <text evidence="3 12">Carbohydrate biosynthesis; gluconeogenesis.</text>
</comment>
<dbReference type="RefSeq" id="WP_273742200.1">
    <property type="nucleotide sequence ID" value="NZ_JAQIVI010000777.1"/>
</dbReference>
<organism evidence="17 18">
    <name type="scientific">Natrinema soli</name>
    <dbReference type="NCBI Taxonomy" id="1930624"/>
    <lineage>
        <taxon>Archaea</taxon>
        <taxon>Methanobacteriati</taxon>
        <taxon>Methanobacteriota</taxon>
        <taxon>Stenosarchaea group</taxon>
        <taxon>Halobacteria</taxon>
        <taxon>Halobacteriales</taxon>
        <taxon>Natrialbaceae</taxon>
        <taxon>Natrinema</taxon>
    </lineage>
</organism>
<evidence type="ECO:0000256" key="12">
    <source>
        <dbReference type="PIRNR" id="PIRNR000854"/>
    </source>
</evidence>
<evidence type="ECO:0000313" key="17">
    <source>
        <dbReference type="EMBL" id="MFC6769566.1"/>
    </source>
</evidence>
<dbReference type="GO" id="GO:0005524">
    <property type="term" value="F:ATP binding"/>
    <property type="evidence" value="ECO:0007669"/>
    <property type="project" value="UniProtKB-KW"/>
</dbReference>
<dbReference type="Pfam" id="PF01326">
    <property type="entry name" value="PPDK_N"/>
    <property type="match status" value="1"/>
</dbReference>
<dbReference type="PRINTS" id="PR01736">
    <property type="entry name" value="PHPHTRNFRASE"/>
</dbReference>
<proteinExistence type="inferred from homology"/>
<name>A0ABD5T037_9EURY</name>
<evidence type="ECO:0000256" key="4">
    <source>
        <dbReference type="ARBA" id="ARBA00007837"/>
    </source>
</evidence>
<dbReference type="SUPFAM" id="SSF52009">
    <property type="entry name" value="Phosphohistidine domain"/>
    <property type="match status" value="1"/>
</dbReference>
<evidence type="ECO:0000256" key="13">
    <source>
        <dbReference type="SAM" id="MobiDB-lite"/>
    </source>
</evidence>
<keyword evidence="9 12" id="KW-0067">ATP-binding</keyword>
<comment type="function">
    <text evidence="2 12">Catalyzes the phosphorylation of pyruvate to phosphoenolpyruvate.</text>
</comment>
<gene>
    <name evidence="17" type="primary">ppsA</name>
    <name evidence="17" type="ORF">ACFQE6_32375</name>
</gene>
<keyword evidence="6 12" id="KW-0479">Metal-binding</keyword>
<evidence type="ECO:0000256" key="8">
    <source>
        <dbReference type="ARBA" id="ARBA00022777"/>
    </source>
</evidence>
<evidence type="ECO:0000256" key="3">
    <source>
        <dbReference type="ARBA" id="ARBA00004742"/>
    </source>
</evidence>
<dbReference type="PANTHER" id="PTHR43030:SF1">
    <property type="entry name" value="PHOSPHOENOLPYRUVATE SYNTHASE"/>
    <property type="match status" value="1"/>
</dbReference>
<evidence type="ECO:0000256" key="10">
    <source>
        <dbReference type="ARBA" id="ARBA00022842"/>
    </source>
</evidence>
<dbReference type="NCBIfam" id="TIGR01418">
    <property type="entry name" value="PEP_synth"/>
    <property type="match status" value="1"/>
</dbReference>
<feature type="domain" description="PEP-utilising enzyme mobile" evidence="14">
    <location>
        <begin position="387"/>
        <end position="457"/>
    </location>
</feature>
<comment type="similarity">
    <text evidence="4 12">Belongs to the PEP-utilizing enzyme family.</text>
</comment>
<accession>A0ABD5T037</accession>
<dbReference type="Pfam" id="PF00391">
    <property type="entry name" value="PEP-utilizers"/>
    <property type="match status" value="1"/>
</dbReference>
<evidence type="ECO:0000256" key="9">
    <source>
        <dbReference type="ARBA" id="ARBA00022840"/>
    </source>
</evidence>
<evidence type="ECO:0000256" key="7">
    <source>
        <dbReference type="ARBA" id="ARBA00022741"/>
    </source>
</evidence>
<feature type="compositionally biased region" description="Acidic residues" evidence="13">
    <location>
        <begin position="463"/>
        <end position="474"/>
    </location>
</feature>
<evidence type="ECO:0000313" key="18">
    <source>
        <dbReference type="Proteomes" id="UP001596383"/>
    </source>
</evidence>
<dbReference type="PIRSF" id="PIRSF000854">
    <property type="entry name" value="PEP_synthase"/>
    <property type="match status" value="1"/>
</dbReference>
<keyword evidence="7 12" id="KW-0547">Nucleotide-binding</keyword>
<keyword evidence="10 12" id="KW-0460">Magnesium</keyword>
<sequence>MAVLWLDEISAGDLETVGGKGASLGELTSAGLPVPPGFVVTAGTYRSFIEEAEIDEELFAAVDIDVDDSAALADAADRAQELILETPFPDELRTEILESYHEVGDGEAFVAVRSSATAEDLPDASFAGQQETFLNVTEEALLDRVRECWASLFTQRAIYYRQEQGFDHSAVNIAVVVQQMVDAEKSGVMFTSHPSTGDATMIIEAAWGLGEAVVSGAVSPDNYVIDREDRSMDVTIAEKKVMHEKDEATGQTVEREVPEDRRTQRVVSDDEIDALMDLGERVEDHYGEPQDVEWAIVDGDVYMLQSRPITTIDESGADAADPTGSVDAAKGLTDGSGSVQAAESGSTGGADSSGSGEILVDGLGSSPGTVSGPARIVIKLDDLDKVSEGDIIVTEMTMPDMVPAMKRASGIITDEGGMTSHAAIVSRELGVPAIVGTTNATTALDDGQVVTLDGEKGAVLEGSEVEPDEETEPVEEVRPQSPVKPMTATEVKVNVSIPEAAERAAATGADGVGLLRMEHMILSLNQTPAKFIAENGEDAYITELVEGIRGVADEFYPRPVRVRTLDAPTDEFRQLEGGEDEPDEHNPMLGYRGIRRSLDRPDVFAHELEAFRRLYELGYDNVEIMLPLVNDAEDIYQTKKLMKEAGIDPERRRWGAMIETPAAALSVEGMAEAGIDFASFGTNDLTQYTLAVDRNNEHVADRFDELHPAILRLIGDVIETCREHDVDTSICGQAGSKPEMARFLVNEGISSISANIDAVRDVQHEVKRVEQKLLVDSVR</sequence>
<dbReference type="Pfam" id="PF02896">
    <property type="entry name" value="PEP-utilizers_C"/>
    <property type="match status" value="1"/>
</dbReference>
<keyword evidence="18" id="KW-1185">Reference proteome</keyword>
<dbReference type="NCBIfam" id="NF005057">
    <property type="entry name" value="PRK06464.1"/>
    <property type="match status" value="1"/>
</dbReference>
<dbReference type="InterPro" id="IPR015813">
    <property type="entry name" value="Pyrv/PenolPyrv_kinase-like_dom"/>
</dbReference>
<evidence type="ECO:0000256" key="1">
    <source>
        <dbReference type="ARBA" id="ARBA00001946"/>
    </source>
</evidence>
<dbReference type="InterPro" id="IPR013815">
    <property type="entry name" value="ATP_grasp_subdomain_1"/>
</dbReference>
<evidence type="ECO:0000259" key="15">
    <source>
        <dbReference type="Pfam" id="PF01326"/>
    </source>
</evidence>
<keyword evidence="8 12" id="KW-0418">Kinase</keyword>
<dbReference type="InterPro" id="IPR018274">
    <property type="entry name" value="PEP_util_AS"/>
</dbReference>